<dbReference type="CDD" id="cd09620">
    <property type="entry name" value="CBM9_like_3"/>
    <property type="match status" value="1"/>
</dbReference>
<dbReference type="GO" id="GO:0030246">
    <property type="term" value="F:carbohydrate binding"/>
    <property type="evidence" value="ECO:0007669"/>
    <property type="project" value="InterPro"/>
</dbReference>
<dbReference type="Gene3D" id="2.60.40.1190">
    <property type="match status" value="1"/>
</dbReference>
<keyword evidence="2" id="KW-0119">Carbohydrate metabolism</keyword>
<proteinExistence type="predicted"/>
<keyword evidence="2" id="KW-0378">Hydrolase</keyword>
<protein>
    <submittedName>
        <fullName evidence="2">Endoxylanase</fullName>
    </submittedName>
</protein>
<keyword evidence="2" id="KW-0326">Glycosidase</keyword>
<organism evidence="2 3">
    <name type="scientific">Chryseolinea soli</name>
    <dbReference type="NCBI Taxonomy" id="2321403"/>
    <lineage>
        <taxon>Bacteria</taxon>
        <taxon>Pseudomonadati</taxon>
        <taxon>Bacteroidota</taxon>
        <taxon>Cytophagia</taxon>
        <taxon>Cytophagales</taxon>
        <taxon>Fulvivirgaceae</taxon>
        <taxon>Chryseolinea</taxon>
    </lineage>
</organism>
<gene>
    <name evidence="2" type="ORF">D4L85_00615</name>
</gene>
<dbReference type="InterPro" id="IPR010502">
    <property type="entry name" value="Carb-bd_dom_fam9"/>
</dbReference>
<dbReference type="KEGG" id="chk:D4L85_00615"/>
<dbReference type="AlphaFoldDB" id="A0A385SFL0"/>
<sequence>MNISKAWDSKTTYCCRNSNKLRKKQTALQSTTPKTYIVRRMGHYTPAEVIAHDSASWAQANALEDFVFPWEPGKPPAAITFRALHDDQGLYWQFRVQDRDIKTYVNKNEKSEVLHGDRVEIFLCTDTTLSTYYGLEIDALARVYDYRASYYRKFDSHWQWPSGQLRASARQDEDGYVVTGRISLQSLADLGLLANGMLHCGLYRGRCMEIDLEKEAMQWISWVTPASATPDFHIPSSFGILQLE</sequence>
<dbReference type="Pfam" id="PF06452">
    <property type="entry name" value="CBM9_1"/>
    <property type="match status" value="1"/>
</dbReference>
<evidence type="ECO:0000313" key="3">
    <source>
        <dbReference type="Proteomes" id="UP000266183"/>
    </source>
</evidence>
<keyword evidence="2" id="KW-0624">Polysaccharide degradation</keyword>
<reference evidence="3" key="1">
    <citation type="submission" date="2018-09" db="EMBL/GenBank/DDBJ databases">
        <title>Chryseolinea sp. KIS68-18 isolated from soil.</title>
        <authorList>
            <person name="Weon H.-Y."/>
            <person name="Kwon S.-W."/>
            <person name="Lee S.A."/>
        </authorList>
    </citation>
    <scope>NUCLEOTIDE SEQUENCE [LARGE SCALE GENOMIC DNA]</scope>
    <source>
        <strain evidence="3">KIS68-18</strain>
    </source>
</reference>
<evidence type="ECO:0000313" key="2">
    <source>
        <dbReference type="EMBL" id="AYB29176.1"/>
    </source>
</evidence>
<dbReference type="GO" id="GO:0004553">
    <property type="term" value="F:hydrolase activity, hydrolyzing O-glycosyl compounds"/>
    <property type="evidence" value="ECO:0007669"/>
    <property type="project" value="InterPro"/>
</dbReference>
<dbReference type="GO" id="GO:0045493">
    <property type="term" value="P:xylan catabolic process"/>
    <property type="evidence" value="ECO:0007669"/>
    <property type="project" value="UniProtKB-KW"/>
</dbReference>
<evidence type="ECO:0000259" key="1">
    <source>
        <dbReference type="Pfam" id="PF06452"/>
    </source>
</evidence>
<feature type="domain" description="Carbohydrate-binding" evidence="1">
    <location>
        <begin position="55"/>
        <end position="244"/>
    </location>
</feature>
<keyword evidence="2" id="KW-0858">Xylan degradation</keyword>
<name>A0A385SFL0_9BACT</name>
<keyword evidence="3" id="KW-1185">Reference proteome</keyword>
<dbReference type="EMBL" id="CP032382">
    <property type="protein sequence ID" value="AYB29176.1"/>
    <property type="molecule type" value="Genomic_DNA"/>
</dbReference>
<accession>A0A385SFL0</accession>
<dbReference type="Proteomes" id="UP000266183">
    <property type="component" value="Chromosome"/>
</dbReference>
<dbReference type="SUPFAM" id="SSF49344">
    <property type="entry name" value="CBD9-like"/>
    <property type="match status" value="1"/>
</dbReference>